<sequence length="144" mass="16424">MSLPAYTKKPKTFWEKNFASIFIGVGFTLIGITALIFIDQYLFFTKSKETVGKVIGFKVPKNKSLPVPIIEYFTAENIKYEYQHTEGTSPSSYRIGEQVNVYYNPENPTDINLGYSFFPITILLSFGLIFSVFGISFRNKNQNS</sequence>
<dbReference type="Pfam" id="PF12158">
    <property type="entry name" value="DUF3592"/>
    <property type="match status" value="1"/>
</dbReference>
<reference evidence="3" key="2">
    <citation type="submission" date="2020-09" db="EMBL/GenBank/DDBJ databases">
        <authorList>
            <person name="Sun Q."/>
            <person name="Zhou Y."/>
        </authorList>
    </citation>
    <scope>NUCLEOTIDE SEQUENCE</scope>
    <source>
        <strain evidence="3">CGMCC 1.15958</strain>
    </source>
</reference>
<evidence type="ECO:0000259" key="2">
    <source>
        <dbReference type="Pfam" id="PF12158"/>
    </source>
</evidence>
<dbReference type="EMBL" id="BMKK01000004">
    <property type="protein sequence ID" value="GGD57404.1"/>
    <property type="molecule type" value="Genomic_DNA"/>
</dbReference>
<comment type="caution">
    <text evidence="3">The sequence shown here is derived from an EMBL/GenBank/DDBJ whole genome shotgun (WGS) entry which is preliminary data.</text>
</comment>
<feature type="domain" description="DUF3592" evidence="2">
    <location>
        <begin position="67"/>
        <end position="110"/>
    </location>
</feature>
<keyword evidence="1" id="KW-1133">Transmembrane helix</keyword>
<dbReference type="Proteomes" id="UP000609064">
    <property type="component" value="Unassembled WGS sequence"/>
</dbReference>
<feature type="transmembrane region" description="Helical" evidence="1">
    <location>
        <begin position="113"/>
        <end position="137"/>
    </location>
</feature>
<keyword evidence="4" id="KW-1185">Reference proteome</keyword>
<accession>A0A917DPS4</accession>
<reference evidence="3" key="1">
    <citation type="journal article" date="2014" name="Int. J. Syst. Evol. Microbiol.">
        <title>Complete genome sequence of Corynebacterium casei LMG S-19264T (=DSM 44701T), isolated from a smear-ripened cheese.</title>
        <authorList>
            <consortium name="US DOE Joint Genome Institute (JGI-PGF)"/>
            <person name="Walter F."/>
            <person name="Albersmeier A."/>
            <person name="Kalinowski J."/>
            <person name="Ruckert C."/>
        </authorList>
    </citation>
    <scope>NUCLEOTIDE SEQUENCE</scope>
    <source>
        <strain evidence="3">CGMCC 1.15958</strain>
    </source>
</reference>
<dbReference type="AlphaFoldDB" id="A0A917DPS4"/>
<evidence type="ECO:0000313" key="4">
    <source>
        <dbReference type="Proteomes" id="UP000609064"/>
    </source>
</evidence>
<dbReference type="InterPro" id="IPR021994">
    <property type="entry name" value="DUF3592"/>
</dbReference>
<gene>
    <name evidence="3" type="ORF">GCM10011514_21880</name>
</gene>
<organism evidence="3 4">
    <name type="scientific">Emticicia aquatilis</name>
    <dbReference type="NCBI Taxonomy" id="1537369"/>
    <lineage>
        <taxon>Bacteria</taxon>
        <taxon>Pseudomonadati</taxon>
        <taxon>Bacteroidota</taxon>
        <taxon>Cytophagia</taxon>
        <taxon>Cytophagales</taxon>
        <taxon>Leadbetterellaceae</taxon>
        <taxon>Emticicia</taxon>
    </lineage>
</organism>
<evidence type="ECO:0000313" key="3">
    <source>
        <dbReference type="EMBL" id="GGD57404.1"/>
    </source>
</evidence>
<proteinExistence type="predicted"/>
<keyword evidence="1" id="KW-0472">Membrane</keyword>
<feature type="transmembrane region" description="Helical" evidence="1">
    <location>
        <begin position="18"/>
        <end position="38"/>
    </location>
</feature>
<dbReference type="RefSeq" id="WP_188766118.1">
    <property type="nucleotide sequence ID" value="NZ_BMKK01000004.1"/>
</dbReference>
<keyword evidence="1" id="KW-0812">Transmembrane</keyword>
<protein>
    <recommendedName>
        <fullName evidence="2">DUF3592 domain-containing protein</fullName>
    </recommendedName>
</protein>
<evidence type="ECO:0000256" key="1">
    <source>
        <dbReference type="SAM" id="Phobius"/>
    </source>
</evidence>
<name>A0A917DPS4_9BACT</name>